<feature type="compositionally biased region" description="Polar residues" evidence="5">
    <location>
        <begin position="1986"/>
        <end position="1997"/>
    </location>
</feature>
<dbReference type="PROSITE" id="PS50088">
    <property type="entry name" value="ANK_REPEAT"/>
    <property type="match status" value="1"/>
</dbReference>
<dbReference type="CDD" id="cd04020">
    <property type="entry name" value="C2B_SLP_1-2-3-4"/>
    <property type="match status" value="1"/>
</dbReference>
<dbReference type="PROSITE" id="PS00108">
    <property type="entry name" value="PROTEIN_KINASE_ST"/>
    <property type="match status" value="1"/>
</dbReference>
<dbReference type="FunFam" id="2.60.40.150:FF:000006">
    <property type="entry name" value="Synaptotagmin-like 5, isoform CRA_a"/>
    <property type="match status" value="1"/>
</dbReference>
<feature type="compositionally biased region" description="Basic and acidic residues" evidence="5">
    <location>
        <begin position="1351"/>
        <end position="1377"/>
    </location>
</feature>
<feature type="compositionally biased region" description="Basic and acidic residues" evidence="5">
    <location>
        <begin position="1840"/>
        <end position="1852"/>
    </location>
</feature>
<dbReference type="SUPFAM" id="SSF49562">
    <property type="entry name" value="C2 domain (Calcium/lipid-binding domain, CaLB)"/>
    <property type="match status" value="2"/>
</dbReference>
<comment type="similarity">
    <text evidence="2">Belongs to the protein kinase superfamily. AGC Ser/Thr protein kinase family. PKC subfamily.</text>
</comment>
<feature type="region of interest" description="Disordered" evidence="5">
    <location>
        <begin position="1937"/>
        <end position="2003"/>
    </location>
</feature>
<feature type="compositionally biased region" description="Low complexity" evidence="5">
    <location>
        <begin position="1312"/>
        <end position="1323"/>
    </location>
</feature>
<feature type="region of interest" description="Disordered" evidence="5">
    <location>
        <begin position="964"/>
        <end position="1001"/>
    </location>
</feature>
<feature type="compositionally biased region" description="Basic and acidic residues" evidence="5">
    <location>
        <begin position="1072"/>
        <end position="1085"/>
    </location>
</feature>
<feature type="region of interest" description="Disordered" evidence="5">
    <location>
        <begin position="1054"/>
        <end position="1109"/>
    </location>
</feature>
<feature type="region of interest" description="Disordered" evidence="5">
    <location>
        <begin position="1134"/>
        <end position="1208"/>
    </location>
</feature>
<reference evidence="6" key="1">
    <citation type="submission" date="2020-11" db="EMBL/GenBank/DDBJ databases">
        <authorList>
            <person name="Tran Van P."/>
        </authorList>
    </citation>
    <scope>NUCLEOTIDE SEQUENCE</scope>
</reference>
<dbReference type="InterPro" id="IPR011009">
    <property type="entry name" value="Kinase-like_dom_sf"/>
</dbReference>
<feature type="region of interest" description="Disordered" evidence="5">
    <location>
        <begin position="452"/>
        <end position="669"/>
    </location>
</feature>
<comment type="subcellular location">
    <subcellularLocation>
        <location evidence="1">Membrane</location>
    </subcellularLocation>
</comment>
<feature type="region of interest" description="Disordered" evidence="5">
    <location>
        <begin position="1599"/>
        <end position="1618"/>
    </location>
</feature>
<dbReference type="GO" id="GO:0004672">
    <property type="term" value="F:protein kinase activity"/>
    <property type="evidence" value="ECO:0007669"/>
    <property type="project" value="InterPro"/>
</dbReference>
<dbReference type="InterPro" id="IPR036770">
    <property type="entry name" value="Ankyrin_rpt-contain_sf"/>
</dbReference>
<dbReference type="InterPro" id="IPR000719">
    <property type="entry name" value="Prot_kinase_dom"/>
</dbReference>
<dbReference type="GO" id="GO:0042043">
    <property type="term" value="F:neurexin family protein binding"/>
    <property type="evidence" value="ECO:0007669"/>
    <property type="project" value="TreeGrafter"/>
</dbReference>
<evidence type="ECO:0000256" key="2">
    <source>
        <dbReference type="ARBA" id="ARBA00005490"/>
    </source>
</evidence>
<keyword evidence="3" id="KW-0677">Repeat</keyword>
<dbReference type="InterPro" id="IPR008271">
    <property type="entry name" value="Ser/Thr_kinase_AS"/>
</dbReference>
<feature type="region of interest" description="Disordered" evidence="5">
    <location>
        <begin position="1702"/>
        <end position="1741"/>
    </location>
</feature>
<feature type="compositionally biased region" description="Polar residues" evidence="5">
    <location>
        <begin position="1180"/>
        <end position="1197"/>
    </location>
</feature>
<feature type="region of interest" description="Disordered" evidence="5">
    <location>
        <begin position="1221"/>
        <end position="1474"/>
    </location>
</feature>
<dbReference type="SMART" id="SM00220">
    <property type="entry name" value="S_TKc"/>
    <property type="match status" value="1"/>
</dbReference>
<accession>A0A7R8ZKQ5</accession>
<feature type="compositionally biased region" description="Low complexity" evidence="5">
    <location>
        <begin position="1714"/>
        <end position="1729"/>
    </location>
</feature>
<feature type="compositionally biased region" description="Basic and acidic residues" evidence="5">
    <location>
        <begin position="75"/>
        <end position="89"/>
    </location>
</feature>
<dbReference type="InterPro" id="IPR043567">
    <property type="entry name" value="SYTL1-5_C2B"/>
</dbReference>
<name>A0A7R8ZKQ5_9CRUS</name>
<dbReference type="Gene3D" id="1.10.510.10">
    <property type="entry name" value="Transferase(Phosphotransferase) domain 1"/>
    <property type="match status" value="1"/>
</dbReference>
<dbReference type="GO" id="GO:0070382">
    <property type="term" value="C:exocytic vesicle"/>
    <property type="evidence" value="ECO:0007669"/>
    <property type="project" value="TreeGrafter"/>
</dbReference>
<gene>
    <name evidence="6" type="ORF">CTOB1V02_LOCUS971</name>
</gene>
<feature type="compositionally biased region" description="Basic and acidic residues" evidence="5">
    <location>
        <begin position="737"/>
        <end position="746"/>
    </location>
</feature>
<feature type="region of interest" description="Disordered" evidence="5">
    <location>
        <begin position="1795"/>
        <end position="1905"/>
    </location>
</feature>
<dbReference type="InterPro" id="IPR000008">
    <property type="entry name" value="C2_dom"/>
</dbReference>
<dbReference type="Pfam" id="PF00168">
    <property type="entry name" value="C2"/>
    <property type="match status" value="2"/>
</dbReference>
<feature type="region of interest" description="Disordered" evidence="5">
    <location>
        <begin position="342"/>
        <end position="429"/>
    </location>
</feature>
<feature type="compositionally biased region" description="Polar residues" evidence="5">
    <location>
        <begin position="201"/>
        <end position="213"/>
    </location>
</feature>
<feature type="region of interest" description="Disordered" evidence="5">
    <location>
        <begin position="719"/>
        <end position="865"/>
    </location>
</feature>
<feature type="compositionally biased region" description="Basic and acidic residues" evidence="5">
    <location>
        <begin position="767"/>
        <end position="783"/>
    </location>
</feature>
<feature type="region of interest" description="Disordered" evidence="5">
    <location>
        <begin position="904"/>
        <end position="943"/>
    </location>
</feature>
<proteinExistence type="inferred from homology"/>
<dbReference type="PROSITE" id="PS50004">
    <property type="entry name" value="C2"/>
    <property type="match status" value="2"/>
</dbReference>
<dbReference type="GO" id="GO:0006887">
    <property type="term" value="P:exocytosis"/>
    <property type="evidence" value="ECO:0007669"/>
    <property type="project" value="TreeGrafter"/>
</dbReference>
<dbReference type="PROSITE" id="PS50297">
    <property type="entry name" value="ANK_REP_REGION"/>
    <property type="match status" value="1"/>
</dbReference>
<dbReference type="InterPro" id="IPR035892">
    <property type="entry name" value="C2_domain_sf"/>
</dbReference>
<dbReference type="SMART" id="SM00248">
    <property type="entry name" value="ANK"/>
    <property type="match status" value="4"/>
</dbReference>
<feature type="region of interest" description="Disordered" evidence="5">
    <location>
        <begin position="45"/>
        <end position="143"/>
    </location>
</feature>
<dbReference type="Pfam" id="PF13857">
    <property type="entry name" value="Ank_5"/>
    <property type="match status" value="1"/>
</dbReference>
<dbReference type="GO" id="GO:0005524">
    <property type="term" value="F:ATP binding"/>
    <property type="evidence" value="ECO:0007669"/>
    <property type="project" value="InterPro"/>
</dbReference>
<dbReference type="Gene3D" id="1.25.40.20">
    <property type="entry name" value="Ankyrin repeat-containing domain"/>
    <property type="match status" value="1"/>
</dbReference>
<dbReference type="InterPro" id="IPR002110">
    <property type="entry name" value="Ankyrin_rpt"/>
</dbReference>
<dbReference type="Pfam" id="PF00069">
    <property type="entry name" value="Pkinase"/>
    <property type="match status" value="1"/>
</dbReference>
<feature type="compositionally biased region" description="Basic residues" evidence="5">
    <location>
        <begin position="1261"/>
        <end position="1273"/>
    </location>
</feature>
<feature type="region of interest" description="Disordered" evidence="5">
    <location>
        <begin position="286"/>
        <end position="330"/>
    </location>
</feature>
<feature type="compositionally biased region" description="Low complexity" evidence="5">
    <location>
        <begin position="313"/>
        <end position="328"/>
    </location>
</feature>
<feature type="compositionally biased region" description="Low complexity" evidence="5">
    <location>
        <begin position="592"/>
        <end position="612"/>
    </location>
</feature>
<feature type="compositionally biased region" description="Basic and acidic residues" evidence="5">
    <location>
        <begin position="494"/>
        <end position="505"/>
    </location>
</feature>
<feature type="compositionally biased region" description="Basic and acidic residues" evidence="5">
    <location>
        <begin position="289"/>
        <end position="300"/>
    </location>
</feature>
<dbReference type="PANTHER" id="PTHR45716:SF2">
    <property type="entry name" value="BITESIZE, ISOFORM I"/>
    <property type="match status" value="1"/>
</dbReference>
<evidence type="ECO:0000256" key="1">
    <source>
        <dbReference type="ARBA" id="ARBA00004370"/>
    </source>
</evidence>
<dbReference type="EMBL" id="OB660131">
    <property type="protein sequence ID" value="CAD7222976.1"/>
    <property type="molecule type" value="Genomic_DNA"/>
</dbReference>
<dbReference type="GO" id="GO:0005886">
    <property type="term" value="C:plasma membrane"/>
    <property type="evidence" value="ECO:0007669"/>
    <property type="project" value="TreeGrafter"/>
</dbReference>
<feature type="compositionally biased region" description="Polar residues" evidence="5">
    <location>
        <begin position="452"/>
        <end position="462"/>
    </location>
</feature>
<dbReference type="PROSITE" id="PS50011">
    <property type="entry name" value="PROTEIN_KINASE_DOM"/>
    <property type="match status" value="1"/>
</dbReference>
<dbReference type="SMART" id="SM00239">
    <property type="entry name" value="C2"/>
    <property type="match status" value="2"/>
</dbReference>
<organism evidence="6">
    <name type="scientific">Cyprideis torosa</name>
    <dbReference type="NCBI Taxonomy" id="163714"/>
    <lineage>
        <taxon>Eukaryota</taxon>
        <taxon>Metazoa</taxon>
        <taxon>Ecdysozoa</taxon>
        <taxon>Arthropoda</taxon>
        <taxon>Crustacea</taxon>
        <taxon>Oligostraca</taxon>
        <taxon>Ostracoda</taxon>
        <taxon>Podocopa</taxon>
        <taxon>Podocopida</taxon>
        <taxon>Cytherocopina</taxon>
        <taxon>Cytheroidea</taxon>
        <taxon>Cytherideidae</taxon>
        <taxon>Cyprideis</taxon>
    </lineage>
</organism>
<keyword evidence="4" id="KW-0472">Membrane</keyword>
<feature type="region of interest" description="Disordered" evidence="5">
    <location>
        <begin position="2555"/>
        <end position="2631"/>
    </location>
</feature>
<dbReference type="PANTHER" id="PTHR45716">
    <property type="entry name" value="BITESIZE, ISOFORM I"/>
    <property type="match status" value="1"/>
</dbReference>
<evidence type="ECO:0000256" key="5">
    <source>
        <dbReference type="SAM" id="MobiDB-lite"/>
    </source>
</evidence>
<dbReference type="OrthoDB" id="195679at2759"/>
<feature type="compositionally biased region" description="Basic and acidic residues" evidence="5">
    <location>
        <begin position="1605"/>
        <end position="1618"/>
    </location>
</feature>
<dbReference type="CDD" id="cd08521">
    <property type="entry name" value="C2A_SLP"/>
    <property type="match status" value="1"/>
</dbReference>
<evidence type="ECO:0000256" key="4">
    <source>
        <dbReference type="ARBA" id="ARBA00023136"/>
    </source>
</evidence>
<evidence type="ECO:0000313" key="6">
    <source>
        <dbReference type="EMBL" id="CAD7222976.1"/>
    </source>
</evidence>
<feature type="compositionally biased region" description="Low complexity" evidence="5">
    <location>
        <begin position="349"/>
        <end position="360"/>
    </location>
</feature>
<dbReference type="SUPFAM" id="SSF56112">
    <property type="entry name" value="Protein kinase-like (PK-like)"/>
    <property type="match status" value="1"/>
</dbReference>
<sequence length="2952" mass="325895">MLSWVLRGRVVPNFADPASRLQSSHHYGSLDRSIIRSQEKTVISVRPETSGAQPNSLGRSKFKKHVNDQFSSSSLDRRAVPRSRSEGERPTSAIEKPKRKAPNPRPSGYTAGNSDTESTGSSRRSYERGRGGGSSSGCSSGVERRIRQQRLATLEAGVVGAEDQSSLLDQSSTSDIHLDSQKIMPEGDDYKIVFISSSGGESSTAELNSSVEDSVNRLHPPAGGSSGEGSFMEEREWEAFDSERRFRKHFPAPSTGRVKNSIFHQREHYFSDLTAEVLACSPKITRRPTAHDKDSHRLRDGLSLSPHRGGGDAHSLGSSGASLGSPRRSLSDADIHDLCERVSSEELDTGSSAGSTSSRSPEAEIEATSENGTRIIIRKKESGIRSGKPRSISPHPLDTKRHSPPGQAYDYCTSPMDQNQHGMPAEPTKPYYEVRNASTQLEADECVKIHINSKTSSKSQGYPSMGSSPTSSSELGSARGERPEPTGASTDSDSSTHDDDLKRQMVEMGVQTEDVASSSSSSAPIEDLDDSYSSIPPMKPVRLNPCNGRKRSEAYTENYSVSDDALSLPPSTISEFDSPPRDIPSGFDDASSMRPSSSRSSRSSLSSASSVREVSKEPSPDVPQLPVTPQSVSVQLDPMAVQRSSRESSVSSIHNMSSEDDTSLSTQMAVLDDDVFSDFHTNTADEAELGDEAADGHPSWLKLSDEDWKMFKYQERLAALQDDEGTSDGRLSDDDDFPLRKRHDDIPLAYDSETDDGILDGAATTGETRDGPGAETLERDQPRRKVRPGEPTSKPLAMERRLRPSPERRTKAAAGVLKESKSAAFDDELSAGSSARKRSGGILRESPPRKSPPQTPTRSKIPVPVKALGKEEAYLNRSRPDLTLNDIANEVLFDVGVSSSVSASSDVESDSEAGFFHPTSESDFDDPALTPTPGMTREGGVQLVTPTKGVTVIQIDANGKKKITEPQTVTTLRVGESPSSSEIEEESSEEERRRHESVTSELEALIAKTRRARLEFEAQQAAGVRLARRGPVNLPTVVPVAQQRHRRDDVMIEEDVLPEDEAGSFSSYDQFDGERNPYYVEEHPSDGSWTEDEQYSDVYESQSSGDEMYFDREEDLRGYNRTIDFTLHTIMEESCEESETASMKLRTPTPASSLTRRDSDISRGDANPDLEKYLVAGSDKASSPPTESIMSETSFFSEGNEDVSPEDLASTRLEKYFRSAFPVGPDGFVRPQDDVSDGSSVGEGGSNSVGSESDGQPSPERKRKKVMKSRNRRGSVENLLNRSSRSEGIYSDVSGAHSADEAGELSEFSCNGELRSSSSGRILSSEEEEITAFDKSDGQFDTIKRRKKKRPESASDSERKEKEFDLKRTSEAEDEYKVATVTMQLQHSSRKNRDSGFLGSSDDLLKSSISNEESGKRSMDPSTVSATPGEPQADSGKSSPADNADGDDPDGEKRAADCESSPSQGHKQVVRKDSFYNWSSDEETNLMMNRMRAFFKNLVSGTGKVGEQRVKPPRLLEFEEKLTNLMKTVPGIKDEQVKEIVEYLSSEDTWSDSYDSSDYTSSDLEGALQHQFDLQAVQGNPVLQEQISASCKEIIQKFESSNTKEQSDGDRDSPHSLSKETAFVYHRLVTSINKMTSESADTKSPAPQSSPPLIAKVMQHIGTRLVALMHEVSAPESHSSSRTPQLLSAKMLRPGIAQNRILEASDEDDTPKASPSSTLKTPLSSNTTPRASPYSTLKPEVPASAKSALELGREALLGEGITLNPTEQPEQGAGARKRLFPLEQRKHHLSLEKIFDANGQPTADGRWNKSASCDNLIDKPSPSGEGVDQTPSPSSYRPSWMEDRKPVSRLEKPLSWLTKGKRMKTKSNERLCAPITPPYRPSAPGFPSATRLQSTGTPENDDYSNKASVYGFMASGANRSTRSLEGFALRRRSEEIAASARSIDDRRKLSAAPQTPPPASTPSSGSGSPNVSARFRPSPERGVVGSTRSQSTSTSKAAFNKRAAGGHSRISESAVQQDFQVQELVTSVAEEKESLKYAANGYGATKVALHYATRCRYLPIVKYLLKIHPTLALIKNIDGVTALTLHQAAHWALADPLFIILQAGEAQIDSEDERKRTPILVAIGWDSCSSEEADRFVCVKLLLEFGANVHHQDDEGNNPLHYASRMGYLSIVRKLLMMVDPYLLEMKNKDGLTPLDISVTKELNEYLEKVKTLLQKDDSLLRAVFSEDMNHLVPGFICQFARNNVEDMDSRIPYDLTENLYLKSILCPHNHPDHKYKRINHLGSGSFGNVDRVVHKSTEKEFAKKLVSPGVEGDLIREQREINALKAMRHPNVVQLEVFWMETRYLVIVMELCSGSLDKWLLDHEVRDIEDIHKLFVDISLGISYIHGKGLIHRDLKPNNIFVNVTPLTAKVADLGLAVQTRNRIASTHTASTGNRYYRAPEQQPMESWTKIAKYTSKVDVYAMALIWTEILIPIFNDAEKLDYFALVKGQFFRARPIRQFVDRYFLEFQMIEKMIEENYKNRPSSAEVRDAAERWSNCHPRRDRRDALSEELRSLTPPLKGRGGSGNALGIPHSNSSSAFPISGDETDDPERFTPKLYAPPNRISISPARSVASASSTEATPSSSLATTPSSSILNLASAPSQIPVRGEVELSLQYNTQGKSLDVFVRACRDLAAVDTRRHRSDPYVKAYLLPDRTKTGKRKTKVRKHTLNPVFEEILRFPGTLEDLKSRTLWVSVWHQDMFGRNDFLGEISLPLAGQDLADPSNKWFPLKERQFLAHMEEIAPQVSSAGRLLVALQYQPRSAVVHVNEMKKELGKLCVLVKEGRDLGTSGHPMDSFVKCCLLPEKSNKQKSSTVKRTRNPVWNHSFIFEGISLLDLADRALEISVWEADRLSSSLIGTLRCSLGSGLHNGKSVDWMDATGEERDLWQRMIDRPRFWVQECLTLKTSSDRS</sequence>
<dbReference type="Gene3D" id="2.60.40.150">
    <property type="entry name" value="C2 domain"/>
    <property type="match status" value="2"/>
</dbReference>
<feature type="compositionally biased region" description="Low complexity" evidence="5">
    <location>
        <begin position="463"/>
        <end position="477"/>
    </location>
</feature>
<feature type="region of interest" description="Disordered" evidence="5">
    <location>
        <begin position="201"/>
        <end position="231"/>
    </location>
</feature>
<protein>
    <submittedName>
        <fullName evidence="6">Uncharacterized protein</fullName>
    </submittedName>
</protein>
<feature type="compositionally biased region" description="Basic and acidic residues" evidence="5">
    <location>
        <begin position="797"/>
        <end position="810"/>
    </location>
</feature>
<dbReference type="SUPFAM" id="SSF48403">
    <property type="entry name" value="Ankyrin repeat"/>
    <property type="match status" value="1"/>
</dbReference>
<feature type="compositionally biased region" description="Low complexity" evidence="5">
    <location>
        <begin position="2612"/>
        <end position="2631"/>
    </location>
</feature>
<evidence type="ECO:0000256" key="3">
    <source>
        <dbReference type="ARBA" id="ARBA00022737"/>
    </source>
</evidence>